<evidence type="ECO:0000256" key="1">
    <source>
        <dbReference type="ARBA" id="ARBA00001974"/>
    </source>
</evidence>
<organism evidence="7 8">
    <name type="scientific">Desulfocicer vacuolatum DSM 3385</name>
    <dbReference type="NCBI Taxonomy" id="1121400"/>
    <lineage>
        <taxon>Bacteria</taxon>
        <taxon>Pseudomonadati</taxon>
        <taxon>Thermodesulfobacteriota</taxon>
        <taxon>Desulfobacteria</taxon>
        <taxon>Desulfobacterales</taxon>
        <taxon>Desulfobacteraceae</taxon>
        <taxon>Desulfocicer</taxon>
    </lineage>
</organism>
<dbReference type="AlphaFoldDB" id="A0A1W2EJQ5"/>
<reference evidence="7 8" key="1">
    <citation type="submission" date="2017-04" db="EMBL/GenBank/DDBJ databases">
        <authorList>
            <person name="Afonso C.L."/>
            <person name="Miller P.J."/>
            <person name="Scott M.A."/>
            <person name="Spackman E."/>
            <person name="Goraichik I."/>
            <person name="Dimitrov K.M."/>
            <person name="Suarez D.L."/>
            <person name="Swayne D.E."/>
        </authorList>
    </citation>
    <scope>NUCLEOTIDE SEQUENCE [LARGE SCALE GENOMIC DNA]</scope>
    <source>
        <strain evidence="7 8">DSM 3385</strain>
    </source>
</reference>
<evidence type="ECO:0000256" key="5">
    <source>
        <dbReference type="ARBA" id="ARBA00022827"/>
    </source>
</evidence>
<dbReference type="InterPro" id="IPR046373">
    <property type="entry name" value="Acyl-CoA_Oxase/DH_mid-dom_sf"/>
</dbReference>
<dbReference type="Gene3D" id="1.20.140.10">
    <property type="entry name" value="Butyryl-CoA Dehydrogenase, subunit A, domain 3"/>
    <property type="match status" value="1"/>
</dbReference>
<comment type="cofactor">
    <cofactor evidence="1">
        <name>FAD</name>
        <dbReference type="ChEBI" id="CHEBI:57692"/>
    </cofactor>
</comment>
<dbReference type="InterPro" id="IPR036250">
    <property type="entry name" value="AcylCo_DH-like_C"/>
</dbReference>
<sequence length="567" mass="65564">MILFNPKEHNIKYGDEKTCAMMQKVIDHFEEKGLKSLKKDWHEKVWNYEFVKFMKENQVMATLMTPAGYGAKDSRWDTHRNVMFAEITAFYGITYWYTYQVSMLGLCPVWMGSNEEVKHKTAQLLQDGEVFAFGLSEKEHGADIYSSDMMLYPQEDGTYKANGDKYYIGNGNEAALVSTFAKIDDSGEYVFFAVDSKHEKYECVKNTVNQQNYVAEYRLHDYPISRADIMEEGPDAWDNMLNTINVCKFNLGWGAIGITTHAFYEAISHAAGRNLYGRYVTDFPHVKNILVESYARIVAMKTFAERTIDYMRAANENDRRYLLFNPMVKMKVTREGESVVQSLWDVIAAKGFEAEPFFEVAVNEIPMLPKLEGTVHVNIALIVKFMNNFLFDPGEFIEIGKMHDTENDDFLFNQGPTRGLGEIQFHDYNKVYDSMDTPNISIFKEQILGFKDFLTKATPDKNQTKDIDYLLTLGDLFCLIPYGQLIIENKDHMGVNDDMIESIFDFIICDFSKLATELMMKPSNSDTQRELAKAILRSPNSDTQLFERVWEEVYAYKDAYKMRDQDF</sequence>
<keyword evidence="8" id="KW-1185">Reference proteome</keyword>
<comment type="similarity">
    <text evidence="2">Belongs to the acyl-CoA dehydrogenase family.</text>
</comment>
<protein>
    <submittedName>
        <fullName evidence="7">Acyl-CoA dehydrogenase</fullName>
    </submittedName>
</protein>
<dbReference type="GO" id="GO:0050660">
    <property type="term" value="F:flavin adenine dinucleotide binding"/>
    <property type="evidence" value="ECO:0007669"/>
    <property type="project" value="InterPro"/>
</dbReference>
<comment type="subunit">
    <text evidence="3">Homotetramer.</text>
</comment>
<dbReference type="Gene3D" id="1.10.540.10">
    <property type="entry name" value="Acyl-CoA dehydrogenase/oxidase, N-terminal domain"/>
    <property type="match status" value="1"/>
</dbReference>
<evidence type="ECO:0000256" key="3">
    <source>
        <dbReference type="ARBA" id="ARBA00011881"/>
    </source>
</evidence>
<dbReference type="InterPro" id="IPR009075">
    <property type="entry name" value="AcylCo_DH/oxidase_C"/>
</dbReference>
<dbReference type="InterPro" id="IPR009100">
    <property type="entry name" value="AcylCoA_DH/oxidase_NM_dom_sf"/>
</dbReference>
<dbReference type="InterPro" id="IPR037069">
    <property type="entry name" value="AcylCoA_DH/ox_N_sf"/>
</dbReference>
<evidence type="ECO:0000313" key="7">
    <source>
        <dbReference type="EMBL" id="SMD09904.1"/>
    </source>
</evidence>
<dbReference type="Gene3D" id="2.40.110.10">
    <property type="entry name" value="Butyryl-CoA Dehydrogenase, subunit A, domain 2"/>
    <property type="match status" value="1"/>
</dbReference>
<dbReference type="SUPFAM" id="SSF47203">
    <property type="entry name" value="Acyl-CoA dehydrogenase C-terminal domain-like"/>
    <property type="match status" value="1"/>
</dbReference>
<evidence type="ECO:0000259" key="6">
    <source>
        <dbReference type="Pfam" id="PF00441"/>
    </source>
</evidence>
<feature type="domain" description="Acyl-CoA dehydrogenase/oxidase C-terminal" evidence="6">
    <location>
        <begin position="237"/>
        <end position="385"/>
    </location>
</feature>
<dbReference type="SUPFAM" id="SSF56645">
    <property type="entry name" value="Acyl-CoA dehydrogenase NM domain-like"/>
    <property type="match status" value="1"/>
</dbReference>
<evidence type="ECO:0000256" key="2">
    <source>
        <dbReference type="ARBA" id="ARBA00009347"/>
    </source>
</evidence>
<dbReference type="GO" id="GO:0005886">
    <property type="term" value="C:plasma membrane"/>
    <property type="evidence" value="ECO:0007669"/>
    <property type="project" value="TreeGrafter"/>
</dbReference>
<dbReference type="Pfam" id="PF00441">
    <property type="entry name" value="Acyl-CoA_dh_1"/>
    <property type="match status" value="1"/>
</dbReference>
<dbReference type="OrthoDB" id="5427839at2"/>
<proteinExistence type="inferred from homology"/>
<keyword evidence="5" id="KW-0274">FAD</keyword>
<keyword evidence="4" id="KW-0285">Flavoprotein</keyword>
<evidence type="ECO:0000313" key="8">
    <source>
        <dbReference type="Proteomes" id="UP000192418"/>
    </source>
</evidence>
<dbReference type="GO" id="GO:0003995">
    <property type="term" value="F:acyl-CoA dehydrogenase activity"/>
    <property type="evidence" value="ECO:0007669"/>
    <property type="project" value="TreeGrafter"/>
</dbReference>
<gene>
    <name evidence="7" type="ORF">SAMN02746065_13325</name>
</gene>
<dbReference type="STRING" id="1121400.SAMN02746065_13325"/>
<accession>A0A1W2EJQ5</accession>
<evidence type="ECO:0000256" key="4">
    <source>
        <dbReference type="ARBA" id="ARBA00022630"/>
    </source>
</evidence>
<dbReference type="PANTHER" id="PTHR43884">
    <property type="entry name" value="ACYL-COA DEHYDROGENASE"/>
    <property type="match status" value="1"/>
</dbReference>
<dbReference type="PANTHER" id="PTHR43884:SF19">
    <property type="entry name" value="ACYL-COA DEHYDROGENASE FADE4-RELATED"/>
    <property type="match status" value="1"/>
</dbReference>
<dbReference type="EMBL" id="FWXY01000033">
    <property type="protein sequence ID" value="SMD09904.1"/>
    <property type="molecule type" value="Genomic_DNA"/>
</dbReference>
<dbReference type="Proteomes" id="UP000192418">
    <property type="component" value="Unassembled WGS sequence"/>
</dbReference>
<name>A0A1W2EJQ5_9BACT</name>
<dbReference type="RefSeq" id="WP_084071607.1">
    <property type="nucleotide sequence ID" value="NZ_FWXY01000033.1"/>
</dbReference>